<keyword evidence="3" id="KW-1185">Reference proteome</keyword>
<organism evidence="1 3">
    <name type="scientific">Medicago truncatula</name>
    <name type="common">Barrel medic</name>
    <name type="synonym">Medicago tribuloides</name>
    <dbReference type="NCBI Taxonomy" id="3880"/>
    <lineage>
        <taxon>Eukaryota</taxon>
        <taxon>Viridiplantae</taxon>
        <taxon>Streptophyta</taxon>
        <taxon>Embryophyta</taxon>
        <taxon>Tracheophyta</taxon>
        <taxon>Spermatophyta</taxon>
        <taxon>Magnoliopsida</taxon>
        <taxon>eudicotyledons</taxon>
        <taxon>Gunneridae</taxon>
        <taxon>Pentapetalae</taxon>
        <taxon>rosids</taxon>
        <taxon>fabids</taxon>
        <taxon>Fabales</taxon>
        <taxon>Fabaceae</taxon>
        <taxon>Papilionoideae</taxon>
        <taxon>50 kb inversion clade</taxon>
        <taxon>NPAAA clade</taxon>
        <taxon>Hologalegina</taxon>
        <taxon>IRL clade</taxon>
        <taxon>Trifolieae</taxon>
        <taxon>Medicago</taxon>
    </lineage>
</organism>
<dbReference type="EMBL" id="CM001217">
    <property type="protein sequence ID" value="AES60904.1"/>
    <property type="molecule type" value="Genomic_DNA"/>
</dbReference>
<reference evidence="1 3" key="1">
    <citation type="journal article" date="2011" name="Nature">
        <title>The Medicago genome provides insight into the evolution of rhizobial symbioses.</title>
        <authorList>
            <person name="Young N.D."/>
            <person name="Debelle F."/>
            <person name="Oldroyd G.E."/>
            <person name="Geurts R."/>
            <person name="Cannon S.B."/>
            <person name="Udvardi M.K."/>
            <person name="Benedito V.A."/>
            <person name="Mayer K.F."/>
            <person name="Gouzy J."/>
            <person name="Schoof H."/>
            <person name="Van de Peer Y."/>
            <person name="Proost S."/>
            <person name="Cook D.R."/>
            <person name="Meyers B.C."/>
            <person name="Spannagl M."/>
            <person name="Cheung F."/>
            <person name="De Mita S."/>
            <person name="Krishnakumar V."/>
            <person name="Gundlach H."/>
            <person name="Zhou S."/>
            <person name="Mudge J."/>
            <person name="Bharti A.K."/>
            <person name="Murray J.D."/>
            <person name="Naoumkina M.A."/>
            <person name="Rosen B."/>
            <person name="Silverstein K.A."/>
            <person name="Tang H."/>
            <person name="Rombauts S."/>
            <person name="Zhao P.X."/>
            <person name="Zhou P."/>
            <person name="Barbe V."/>
            <person name="Bardou P."/>
            <person name="Bechner M."/>
            <person name="Bellec A."/>
            <person name="Berger A."/>
            <person name="Berges H."/>
            <person name="Bidwell S."/>
            <person name="Bisseling T."/>
            <person name="Choisne N."/>
            <person name="Couloux A."/>
            <person name="Denny R."/>
            <person name="Deshpande S."/>
            <person name="Dai X."/>
            <person name="Doyle J.J."/>
            <person name="Dudez A.M."/>
            <person name="Farmer A.D."/>
            <person name="Fouteau S."/>
            <person name="Franken C."/>
            <person name="Gibelin C."/>
            <person name="Gish J."/>
            <person name="Goldstein S."/>
            <person name="Gonzalez A.J."/>
            <person name="Green P.J."/>
            <person name="Hallab A."/>
            <person name="Hartog M."/>
            <person name="Hua A."/>
            <person name="Humphray S.J."/>
            <person name="Jeong D.H."/>
            <person name="Jing Y."/>
            <person name="Jocker A."/>
            <person name="Kenton S.M."/>
            <person name="Kim D.J."/>
            <person name="Klee K."/>
            <person name="Lai H."/>
            <person name="Lang C."/>
            <person name="Lin S."/>
            <person name="Macmil S.L."/>
            <person name="Magdelenat G."/>
            <person name="Matthews L."/>
            <person name="McCorrison J."/>
            <person name="Monaghan E.L."/>
            <person name="Mun J.H."/>
            <person name="Najar F.Z."/>
            <person name="Nicholson C."/>
            <person name="Noirot C."/>
            <person name="O'Bleness M."/>
            <person name="Paule C.R."/>
            <person name="Poulain J."/>
            <person name="Prion F."/>
            <person name="Qin B."/>
            <person name="Qu C."/>
            <person name="Retzel E.F."/>
            <person name="Riddle C."/>
            <person name="Sallet E."/>
            <person name="Samain S."/>
            <person name="Samson N."/>
            <person name="Sanders I."/>
            <person name="Saurat O."/>
            <person name="Scarpelli C."/>
            <person name="Schiex T."/>
            <person name="Segurens B."/>
            <person name="Severin A.J."/>
            <person name="Sherrier D.J."/>
            <person name="Shi R."/>
            <person name="Sims S."/>
            <person name="Singer S.R."/>
            <person name="Sinharoy S."/>
            <person name="Sterck L."/>
            <person name="Viollet A."/>
            <person name="Wang B.B."/>
            <person name="Wang K."/>
            <person name="Wang M."/>
            <person name="Wang X."/>
            <person name="Warfsmann J."/>
            <person name="Weissenbach J."/>
            <person name="White D.D."/>
            <person name="White J.D."/>
            <person name="Wiley G.B."/>
            <person name="Wincker P."/>
            <person name="Xing Y."/>
            <person name="Yang L."/>
            <person name="Yao Z."/>
            <person name="Ying F."/>
            <person name="Zhai J."/>
            <person name="Zhou L."/>
            <person name="Zuber A."/>
            <person name="Denarie J."/>
            <person name="Dixon R.A."/>
            <person name="May G.D."/>
            <person name="Schwartz D.C."/>
            <person name="Rogers J."/>
            <person name="Quetier F."/>
            <person name="Town C.D."/>
            <person name="Roe B.A."/>
        </authorList>
    </citation>
    <scope>NUCLEOTIDE SEQUENCE [LARGE SCALE GENOMIC DNA]</scope>
    <source>
        <strain evidence="1">A17</strain>
        <strain evidence="2 3">cv. Jemalong A17</strain>
    </source>
</reference>
<accession>G7IED5</accession>
<evidence type="ECO:0000313" key="3">
    <source>
        <dbReference type="Proteomes" id="UP000002051"/>
    </source>
</evidence>
<dbReference type="Proteomes" id="UP000002051">
    <property type="component" value="Unassembled WGS sequence"/>
</dbReference>
<evidence type="ECO:0000313" key="1">
    <source>
        <dbReference type="EMBL" id="AES60904.1"/>
    </source>
</evidence>
<sequence length="62" mass="7314">MDKVKESGNEEFWKEMLMDKVDCLVSIGYVSIFTVYQDSFGGVKRVLVDEDKILRRFRIHRG</sequence>
<dbReference type="AlphaFoldDB" id="G7IED5"/>
<reference evidence="1 3" key="2">
    <citation type="journal article" date="2014" name="BMC Genomics">
        <title>An improved genome release (version Mt4.0) for the model legume Medicago truncatula.</title>
        <authorList>
            <person name="Tang H."/>
            <person name="Krishnakumar V."/>
            <person name="Bidwell S."/>
            <person name="Rosen B."/>
            <person name="Chan A."/>
            <person name="Zhou S."/>
            <person name="Gentzbittel L."/>
            <person name="Childs K.L."/>
            <person name="Yandell M."/>
            <person name="Gundlach H."/>
            <person name="Mayer K.F."/>
            <person name="Schwartz D.C."/>
            <person name="Town C.D."/>
        </authorList>
    </citation>
    <scope>GENOME REANNOTATION</scope>
    <source>
        <strain evidence="2 3">cv. Jemalong A17</strain>
    </source>
</reference>
<reference evidence="2" key="3">
    <citation type="submission" date="2015-04" db="UniProtKB">
        <authorList>
            <consortium name="EnsemblPlants"/>
        </authorList>
    </citation>
    <scope>IDENTIFICATION</scope>
    <source>
        <strain evidence="2">cv. Jemalong A17</strain>
    </source>
</reference>
<name>G7IED5_MEDTR</name>
<dbReference type="PaxDb" id="3880-AES60904"/>
<proteinExistence type="predicted"/>
<protein>
    <submittedName>
        <fullName evidence="1 2">Uncharacterized protein</fullName>
    </submittedName>
</protein>
<evidence type="ECO:0000313" key="2">
    <source>
        <dbReference type="EnsemblPlants" id="AES60904"/>
    </source>
</evidence>
<dbReference type="HOGENOM" id="CLU_2907423_0_0_1"/>
<gene>
    <name evidence="1" type="ordered locus">MTR_1g072290</name>
</gene>
<dbReference type="EnsemblPlants" id="AES60904">
    <property type="protein sequence ID" value="AES60904"/>
    <property type="gene ID" value="MTR_1g072290"/>
</dbReference>